<proteinExistence type="predicted"/>
<accession>A0ABD2ZE22</accession>
<evidence type="ECO:0000313" key="1">
    <source>
        <dbReference type="EMBL" id="KAL3517339.1"/>
    </source>
</evidence>
<dbReference type="PANTHER" id="PTHR22761:SF7">
    <property type="entry name" value="SNF7 FAMILY PROTEIN"/>
    <property type="match status" value="1"/>
</dbReference>
<reference evidence="1 2" key="1">
    <citation type="submission" date="2024-11" db="EMBL/GenBank/DDBJ databases">
        <title>A near-complete genome assembly of Cinchona calisaya.</title>
        <authorList>
            <person name="Lian D.C."/>
            <person name="Zhao X.W."/>
            <person name="Wei L."/>
        </authorList>
    </citation>
    <scope>NUCLEOTIDE SEQUENCE [LARGE SCALE GENOMIC DNA]</scope>
    <source>
        <tissue evidence="1">Nenye</tissue>
    </source>
</reference>
<gene>
    <name evidence="1" type="ORF">ACH5RR_019928</name>
</gene>
<name>A0ABD2ZE22_9GENT</name>
<dbReference type="Pfam" id="PF25880">
    <property type="entry name" value="WHD_CHMP7_1st"/>
    <property type="match status" value="1"/>
</dbReference>
<evidence type="ECO:0008006" key="3">
    <source>
        <dbReference type="Google" id="ProtNLM"/>
    </source>
</evidence>
<keyword evidence="2" id="KW-1185">Reference proteome</keyword>
<dbReference type="PANTHER" id="PTHR22761">
    <property type="entry name" value="CHARGED MULTIVESICULAR BODY PROTEIN"/>
    <property type="match status" value="1"/>
</dbReference>
<dbReference type="EMBL" id="JBJUIK010000009">
    <property type="protein sequence ID" value="KAL3517339.1"/>
    <property type="molecule type" value="Genomic_DNA"/>
</dbReference>
<dbReference type="AlphaFoldDB" id="A0ABD2ZE22"/>
<organism evidence="1 2">
    <name type="scientific">Cinchona calisaya</name>
    <dbReference type="NCBI Taxonomy" id="153742"/>
    <lineage>
        <taxon>Eukaryota</taxon>
        <taxon>Viridiplantae</taxon>
        <taxon>Streptophyta</taxon>
        <taxon>Embryophyta</taxon>
        <taxon>Tracheophyta</taxon>
        <taxon>Spermatophyta</taxon>
        <taxon>Magnoliopsida</taxon>
        <taxon>eudicotyledons</taxon>
        <taxon>Gunneridae</taxon>
        <taxon>Pentapetalae</taxon>
        <taxon>asterids</taxon>
        <taxon>lamiids</taxon>
        <taxon>Gentianales</taxon>
        <taxon>Rubiaceae</taxon>
        <taxon>Cinchonoideae</taxon>
        <taxon>Cinchoneae</taxon>
        <taxon>Cinchona</taxon>
    </lineage>
</organism>
<dbReference type="Proteomes" id="UP001630127">
    <property type="component" value="Unassembled WGS sequence"/>
</dbReference>
<dbReference type="InterPro" id="IPR005024">
    <property type="entry name" value="Snf7_fam"/>
</dbReference>
<dbReference type="Pfam" id="PF03357">
    <property type="entry name" value="Snf7"/>
    <property type="match status" value="1"/>
</dbReference>
<evidence type="ECO:0000313" key="2">
    <source>
        <dbReference type="Proteomes" id="UP001630127"/>
    </source>
</evidence>
<sequence>MMMNRKDNDEDGVYKDSTSIKRYIQVGEEEEHLRVRELVKREIEDWDDPVKAVALFKGFSGQRSDWEGRYLFWRDLIIRVSRHLGTLIIRPSRLKNIWFRREGALSPLCLDQVIFEMYNAGDLLRDSDLLDPTTATSTSGRLSLILWKALHTLGFSSPTPSSSSIPHDLSEDYDYILSSLLEERALEVVQVLSQHHWTPSCVISLSKFQDICGGRKEASAVLSYLSGCRKAKYLIISKKVVIEGVKVSLSPGVVAQVTSLDYDVLHLVWTVEKLEQQLDVIDQRCQKSKNSAAAYLKSGNRRFALRHAREIKLAFQSREKCMVLLNRVEEVLRVIEDAECSRKVSEAMKVGAEAIRENRISIEEVELCLKDLDTSISSLNQVGEVLVSAPASAVTEDEDMDNELKMLELEIGEGSTCASIKKYEVDSLVGVAEASDTFDSLSNALSNLNLEGRAANKAVGKYLSQSSTVV</sequence>
<comment type="caution">
    <text evidence="1">The sequence shown here is derived from an EMBL/GenBank/DDBJ whole genome shotgun (WGS) entry which is preliminary data.</text>
</comment>
<dbReference type="Gene3D" id="6.10.140.1230">
    <property type="match status" value="1"/>
</dbReference>
<protein>
    <recommendedName>
        <fullName evidence="3">Charged multivesicular body protein 7</fullName>
    </recommendedName>
</protein>